<accession>A0ABN7JAT5</accession>
<organism evidence="7 8">
    <name type="scientific">Tilletia caries</name>
    <name type="common">wheat bunt fungus</name>
    <dbReference type="NCBI Taxonomy" id="13290"/>
    <lineage>
        <taxon>Eukaryota</taxon>
        <taxon>Fungi</taxon>
        <taxon>Dikarya</taxon>
        <taxon>Basidiomycota</taxon>
        <taxon>Ustilaginomycotina</taxon>
        <taxon>Exobasidiomycetes</taxon>
        <taxon>Tilletiales</taxon>
        <taxon>Tilletiaceae</taxon>
        <taxon>Tilletia</taxon>
    </lineage>
</organism>
<evidence type="ECO:0000256" key="4">
    <source>
        <dbReference type="ARBA" id="ARBA00022833"/>
    </source>
</evidence>
<name>A0ABN7JAT5_9BASI</name>
<feature type="compositionally biased region" description="Low complexity" evidence="6">
    <location>
        <begin position="345"/>
        <end position="358"/>
    </location>
</feature>
<evidence type="ECO:0000256" key="5">
    <source>
        <dbReference type="ARBA" id="ARBA00023242"/>
    </source>
</evidence>
<feature type="non-terminal residue" evidence="7">
    <location>
        <position position="1"/>
    </location>
</feature>
<keyword evidence="3" id="KW-0863">Zinc-finger</keyword>
<dbReference type="PANTHER" id="PTHR46481">
    <property type="entry name" value="ZINC FINGER BED DOMAIN-CONTAINING PROTEIN 4"/>
    <property type="match status" value="1"/>
</dbReference>
<reference evidence="7" key="1">
    <citation type="submission" date="2020-10" db="EMBL/GenBank/DDBJ databases">
        <authorList>
            <person name="Sedaghatjoo S."/>
        </authorList>
    </citation>
    <scope>NUCLEOTIDE SEQUENCE</scope>
    <source>
        <strain evidence="7">AZH3</strain>
    </source>
</reference>
<evidence type="ECO:0000256" key="6">
    <source>
        <dbReference type="SAM" id="MobiDB-lite"/>
    </source>
</evidence>
<keyword evidence="4" id="KW-0862">Zinc</keyword>
<evidence type="ECO:0000313" key="7">
    <source>
        <dbReference type="EMBL" id="CAD6958598.1"/>
    </source>
</evidence>
<keyword evidence="5" id="KW-0539">Nucleus</keyword>
<proteinExistence type="predicted"/>
<evidence type="ECO:0000256" key="3">
    <source>
        <dbReference type="ARBA" id="ARBA00022771"/>
    </source>
</evidence>
<feature type="region of interest" description="Disordered" evidence="6">
    <location>
        <begin position="98"/>
        <end position="128"/>
    </location>
</feature>
<feature type="region of interest" description="Disordered" evidence="6">
    <location>
        <begin position="336"/>
        <end position="383"/>
    </location>
</feature>
<comment type="caution">
    <text evidence="7">The sequence shown here is derived from an EMBL/GenBank/DDBJ whole genome shotgun (WGS) entry which is preliminary data.</text>
</comment>
<keyword evidence="8" id="KW-1185">Reference proteome</keyword>
<dbReference type="PANTHER" id="PTHR46481:SF10">
    <property type="entry name" value="ZINC FINGER BED DOMAIN-CONTAINING PROTEIN 39"/>
    <property type="match status" value="1"/>
</dbReference>
<gene>
    <name evidence="7" type="ORF">JKIAZH3_G2450</name>
</gene>
<feature type="region of interest" description="Disordered" evidence="6">
    <location>
        <begin position="17"/>
        <end position="78"/>
    </location>
</feature>
<dbReference type="Proteomes" id="UP000836402">
    <property type="component" value="Unassembled WGS sequence"/>
</dbReference>
<feature type="compositionally biased region" description="Basic and acidic residues" evidence="6">
    <location>
        <begin position="366"/>
        <end position="376"/>
    </location>
</feature>
<comment type="subcellular location">
    <subcellularLocation>
        <location evidence="1">Nucleus</location>
    </subcellularLocation>
</comment>
<feature type="non-terminal residue" evidence="7">
    <location>
        <position position="383"/>
    </location>
</feature>
<dbReference type="SUPFAM" id="SSF53098">
    <property type="entry name" value="Ribonuclease H-like"/>
    <property type="match status" value="1"/>
</dbReference>
<evidence type="ECO:0000256" key="1">
    <source>
        <dbReference type="ARBA" id="ARBA00004123"/>
    </source>
</evidence>
<protein>
    <recommendedName>
        <fullName evidence="9">hAT-like transposase RNase-H fold domain-containing protein</fullName>
    </recommendedName>
</protein>
<dbReference type="InterPro" id="IPR052035">
    <property type="entry name" value="ZnF_BED_domain_contain"/>
</dbReference>
<keyword evidence="2" id="KW-0479">Metal-binding</keyword>
<evidence type="ECO:0008006" key="9">
    <source>
        <dbReference type="Google" id="ProtNLM"/>
    </source>
</evidence>
<evidence type="ECO:0000313" key="8">
    <source>
        <dbReference type="Proteomes" id="UP000836402"/>
    </source>
</evidence>
<feature type="compositionally biased region" description="Acidic residues" evidence="6">
    <location>
        <begin position="32"/>
        <end position="64"/>
    </location>
</feature>
<sequence length="383" mass="43421">HVLNLISEAVIKPFNKAVASSKKVGDSGEGGADAELDSDEELVSQSDDEADDGSSDVADHEDDAFSQSLHPSQDQDTEDDRLIRQALASRHIAYFPTAESSTEKRKAASKNQSDDPRSALKPTAEAQAGSCEVGVQIRQLAWFARKLRYNVRLRISFQQTCSNFELPRPHTLIRDVATRWNSTFQMINRALVLWDAIVSWQEHNHKIVPAKFRIRRTHKSGVEQIVSLLKPLDDATFKFSAKKTPTIGDVLGTYEELDAHFRAVEENDDVGEVWREAARRASAVAAEYYGLTDDSIVYYLAVMLHPQMKRRFMEVMGWEASWMDRAEQTLRETFDSHYRSDEPESQNQSQERSQEQTSKPITFLEKQLRHAAEKEAAQPFPPP</sequence>
<dbReference type="InterPro" id="IPR012337">
    <property type="entry name" value="RNaseH-like_sf"/>
</dbReference>
<feature type="compositionally biased region" description="Basic and acidic residues" evidence="6">
    <location>
        <begin position="101"/>
        <end position="118"/>
    </location>
</feature>
<dbReference type="EMBL" id="CAJHJG010006656">
    <property type="protein sequence ID" value="CAD6958598.1"/>
    <property type="molecule type" value="Genomic_DNA"/>
</dbReference>
<feature type="compositionally biased region" description="Polar residues" evidence="6">
    <location>
        <begin position="65"/>
        <end position="74"/>
    </location>
</feature>
<evidence type="ECO:0000256" key="2">
    <source>
        <dbReference type="ARBA" id="ARBA00022723"/>
    </source>
</evidence>